<evidence type="ECO:0000313" key="3">
    <source>
        <dbReference type="Proteomes" id="UP000287033"/>
    </source>
</evidence>
<dbReference type="PROSITE" id="PS50275">
    <property type="entry name" value="SAC"/>
    <property type="match status" value="1"/>
</dbReference>
<dbReference type="PANTHER" id="PTHR45662:SF8">
    <property type="entry name" value="PHOSPHATIDYLINOSITIDE PHOSPHATASE SAC2"/>
    <property type="match status" value="1"/>
</dbReference>
<dbReference type="EMBL" id="BEZZ01216412">
    <property type="protein sequence ID" value="GCC47314.1"/>
    <property type="molecule type" value="Genomic_DNA"/>
</dbReference>
<dbReference type="GO" id="GO:0043812">
    <property type="term" value="F:phosphatidylinositol-4-phosphate phosphatase activity"/>
    <property type="evidence" value="ECO:0007669"/>
    <property type="project" value="TreeGrafter"/>
</dbReference>
<accession>A0A401TXE1</accession>
<dbReference type="Proteomes" id="UP000287033">
    <property type="component" value="Unassembled WGS sequence"/>
</dbReference>
<dbReference type="GO" id="GO:0045334">
    <property type="term" value="C:clathrin-coated endocytic vesicle"/>
    <property type="evidence" value="ECO:0007669"/>
    <property type="project" value="TreeGrafter"/>
</dbReference>
<dbReference type="GO" id="GO:2001135">
    <property type="term" value="P:regulation of endocytic recycling"/>
    <property type="evidence" value="ECO:0007669"/>
    <property type="project" value="TreeGrafter"/>
</dbReference>
<gene>
    <name evidence="2" type="ORF">chiPu_0031697</name>
</gene>
<dbReference type="AlphaFoldDB" id="A0A401TXE1"/>
<organism evidence="2 3">
    <name type="scientific">Chiloscyllium punctatum</name>
    <name type="common">Brownbanded bambooshark</name>
    <name type="synonym">Hemiscyllium punctatum</name>
    <dbReference type="NCBI Taxonomy" id="137246"/>
    <lineage>
        <taxon>Eukaryota</taxon>
        <taxon>Metazoa</taxon>
        <taxon>Chordata</taxon>
        <taxon>Craniata</taxon>
        <taxon>Vertebrata</taxon>
        <taxon>Chondrichthyes</taxon>
        <taxon>Elasmobranchii</taxon>
        <taxon>Galeomorphii</taxon>
        <taxon>Galeoidea</taxon>
        <taxon>Orectolobiformes</taxon>
        <taxon>Hemiscylliidae</taxon>
        <taxon>Chiloscyllium</taxon>
    </lineage>
</organism>
<evidence type="ECO:0000259" key="1">
    <source>
        <dbReference type="PROSITE" id="PS50275"/>
    </source>
</evidence>
<dbReference type="InterPro" id="IPR002013">
    <property type="entry name" value="SAC_dom"/>
</dbReference>
<comment type="caution">
    <text evidence="2">The sequence shown here is derived from an EMBL/GenBank/DDBJ whole genome shotgun (WGS) entry which is preliminary data.</text>
</comment>
<proteinExistence type="predicted"/>
<feature type="non-terminal residue" evidence="2">
    <location>
        <position position="59"/>
    </location>
</feature>
<protein>
    <recommendedName>
        <fullName evidence="1">SAC domain-containing protein</fullName>
    </recommendedName>
</protein>
<evidence type="ECO:0000313" key="2">
    <source>
        <dbReference type="EMBL" id="GCC47314.1"/>
    </source>
</evidence>
<dbReference type="STRING" id="137246.A0A401TXE1"/>
<dbReference type="Pfam" id="PF02383">
    <property type="entry name" value="Syja_N"/>
    <property type="match status" value="1"/>
</dbReference>
<keyword evidence="3" id="KW-1185">Reference proteome</keyword>
<dbReference type="OrthoDB" id="405996at2759"/>
<sequence>MRYKRRGVDSDGNVANYVETEQVIYSGEDILSFVQIRGSIPVFWSQHGLRYKPRPKLFR</sequence>
<dbReference type="GO" id="GO:0005769">
    <property type="term" value="C:early endosome"/>
    <property type="evidence" value="ECO:0007669"/>
    <property type="project" value="TreeGrafter"/>
</dbReference>
<name>A0A401TXE1_CHIPU</name>
<feature type="domain" description="SAC" evidence="1">
    <location>
        <begin position="1"/>
        <end position="59"/>
    </location>
</feature>
<dbReference type="GO" id="GO:0046856">
    <property type="term" value="P:phosphatidylinositol dephosphorylation"/>
    <property type="evidence" value="ECO:0007669"/>
    <property type="project" value="TreeGrafter"/>
</dbReference>
<dbReference type="PANTHER" id="PTHR45662">
    <property type="entry name" value="PHOSPHATIDYLINOSITIDE PHOSPHATASE SAC1"/>
    <property type="match status" value="1"/>
</dbReference>
<reference evidence="2 3" key="1">
    <citation type="journal article" date="2018" name="Nat. Ecol. Evol.">
        <title>Shark genomes provide insights into elasmobranch evolution and the origin of vertebrates.</title>
        <authorList>
            <person name="Hara Y"/>
            <person name="Yamaguchi K"/>
            <person name="Onimaru K"/>
            <person name="Kadota M"/>
            <person name="Koyanagi M"/>
            <person name="Keeley SD"/>
            <person name="Tatsumi K"/>
            <person name="Tanaka K"/>
            <person name="Motone F"/>
            <person name="Kageyama Y"/>
            <person name="Nozu R"/>
            <person name="Adachi N"/>
            <person name="Nishimura O"/>
            <person name="Nakagawa R"/>
            <person name="Tanegashima C"/>
            <person name="Kiyatake I"/>
            <person name="Matsumoto R"/>
            <person name="Murakumo K"/>
            <person name="Nishida K"/>
            <person name="Terakita A"/>
            <person name="Kuratani S"/>
            <person name="Sato K"/>
            <person name="Hyodo S Kuraku.S."/>
        </authorList>
    </citation>
    <scope>NUCLEOTIDE SEQUENCE [LARGE SCALE GENOMIC DNA]</scope>
</reference>